<proteinExistence type="predicted"/>
<gene>
    <name evidence="1" type="primary">Necator_chrX.g21461</name>
    <name evidence="1" type="ORF">RB195_021300</name>
</gene>
<name>A0ABR1EAB1_NECAM</name>
<organism evidence="1 2">
    <name type="scientific">Necator americanus</name>
    <name type="common">Human hookworm</name>
    <dbReference type="NCBI Taxonomy" id="51031"/>
    <lineage>
        <taxon>Eukaryota</taxon>
        <taxon>Metazoa</taxon>
        <taxon>Ecdysozoa</taxon>
        <taxon>Nematoda</taxon>
        <taxon>Chromadorea</taxon>
        <taxon>Rhabditida</taxon>
        <taxon>Rhabditina</taxon>
        <taxon>Rhabditomorpha</taxon>
        <taxon>Strongyloidea</taxon>
        <taxon>Ancylostomatidae</taxon>
        <taxon>Bunostominae</taxon>
        <taxon>Necator</taxon>
    </lineage>
</organism>
<comment type="caution">
    <text evidence="1">The sequence shown here is derived from an EMBL/GenBank/DDBJ whole genome shotgun (WGS) entry which is preliminary data.</text>
</comment>
<protein>
    <submittedName>
        <fullName evidence="1">Uncharacterized protein</fullName>
    </submittedName>
</protein>
<accession>A0ABR1EAB1</accession>
<evidence type="ECO:0000313" key="2">
    <source>
        <dbReference type="Proteomes" id="UP001303046"/>
    </source>
</evidence>
<dbReference type="EMBL" id="JAVFWL010000006">
    <property type="protein sequence ID" value="KAK6759634.1"/>
    <property type="molecule type" value="Genomic_DNA"/>
</dbReference>
<evidence type="ECO:0000313" key="1">
    <source>
        <dbReference type="EMBL" id="KAK6759634.1"/>
    </source>
</evidence>
<reference evidence="1 2" key="1">
    <citation type="submission" date="2023-08" db="EMBL/GenBank/DDBJ databases">
        <title>A Necator americanus chromosomal reference genome.</title>
        <authorList>
            <person name="Ilik V."/>
            <person name="Petrzelkova K.J."/>
            <person name="Pardy F."/>
            <person name="Fuh T."/>
            <person name="Niatou-Singa F.S."/>
            <person name="Gouil Q."/>
            <person name="Baker L."/>
            <person name="Ritchie M.E."/>
            <person name="Jex A.R."/>
            <person name="Gazzola D."/>
            <person name="Li H."/>
            <person name="Toshio Fujiwara R."/>
            <person name="Zhan B."/>
            <person name="Aroian R.V."/>
            <person name="Pafco B."/>
            <person name="Schwarz E.M."/>
        </authorList>
    </citation>
    <scope>NUCLEOTIDE SEQUENCE [LARGE SCALE GENOMIC DNA]</scope>
    <source>
        <strain evidence="1 2">Aroian</strain>
        <tissue evidence="1">Whole animal</tissue>
    </source>
</reference>
<dbReference type="Proteomes" id="UP001303046">
    <property type="component" value="Unassembled WGS sequence"/>
</dbReference>
<sequence>MHLPWPFYEYGNDLKKGLNRKMRAPWALFAPVREATDQLTDQDLRVHLSNSKVLPALCYAAVTWAGTVAKSRKLLITRRALERSLLKDRRTLYPAGFRSSEQCSVFAIQQNIFQKLSTVGDAKCPRGRPPTRWGNVTATRMDQQRAQLDKDLVNVAHET</sequence>
<keyword evidence="2" id="KW-1185">Reference proteome</keyword>